<feature type="compositionally biased region" description="Polar residues" evidence="1">
    <location>
        <begin position="83"/>
        <end position="99"/>
    </location>
</feature>
<proteinExistence type="predicted"/>
<feature type="compositionally biased region" description="Basic and acidic residues" evidence="1">
    <location>
        <begin position="72"/>
        <end position="82"/>
    </location>
</feature>
<keyword evidence="3" id="KW-1185">Reference proteome</keyword>
<evidence type="ECO:0000256" key="1">
    <source>
        <dbReference type="SAM" id="MobiDB-lite"/>
    </source>
</evidence>
<organism evidence="2 3">
    <name type="scientific">Legionella spiritensis</name>
    <dbReference type="NCBI Taxonomy" id="452"/>
    <lineage>
        <taxon>Bacteria</taxon>
        <taxon>Pseudomonadati</taxon>
        <taxon>Pseudomonadota</taxon>
        <taxon>Gammaproteobacteria</taxon>
        <taxon>Legionellales</taxon>
        <taxon>Legionellaceae</taxon>
        <taxon>Legionella</taxon>
    </lineage>
</organism>
<dbReference type="Proteomes" id="UP000054877">
    <property type="component" value="Unassembled WGS sequence"/>
</dbReference>
<gene>
    <name evidence="2" type="ORF">Lspi_1075</name>
</gene>
<sequence length="201" mass="22673">MKPDKDLPKVIEKSQEEVEEIITLMPSSHLPEGLKPFVIDCIRLASWIPRALIEHKITVSNLKRLIFGKADKTTKQQDKSPKAEQNNTTAEESETSPSNDECHELEPKGHGRLPHTAYINAQEHTIPLESLNAGQLYPHHCGGRLYSVNPGILINIRGQNLASVDKYWIEKLRCALCNEVFLPIFQPMCTKKNTIPASKPY</sequence>
<dbReference type="STRING" id="452.Lspi_1075"/>
<dbReference type="EMBL" id="LNYX01000013">
    <property type="protein sequence ID" value="KTD64268.1"/>
    <property type="molecule type" value="Genomic_DNA"/>
</dbReference>
<protein>
    <submittedName>
        <fullName evidence="2">Uncharacterized protein</fullName>
    </submittedName>
</protein>
<dbReference type="PATRIC" id="fig|452.5.peg.1181"/>
<comment type="caution">
    <text evidence="2">The sequence shown here is derived from an EMBL/GenBank/DDBJ whole genome shotgun (WGS) entry which is preliminary data.</text>
</comment>
<dbReference type="AlphaFoldDB" id="A0A0W0Z544"/>
<evidence type="ECO:0000313" key="3">
    <source>
        <dbReference type="Proteomes" id="UP000054877"/>
    </source>
</evidence>
<reference evidence="2 3" key="1">
    <citation type="submission" date="2015-11" db="EMBL/GenBank/DDBJ databases">
        <title>Genomic analysis of 38 Legionella species identifies large and diverse effector repertoires.</title>
        <authorList>
            <person name="Burstein D."/>
            <person name="Amaro F."/>
            <person name="Zusman T."/>
            <person name="Lifshitz Z."/>
            <person name="Cohen O."/>
            <person name="Gilbert J.A."/>
            <person name="Pupko T."/>
            <person name="Shuman H.A."/>
            <person name="Segal G."/>
        </authorList>
    </citation>
    <scope>NUCLEOTIDE SEQUENCE [LARGE SCALE GENOMIC DNA]</scope>
    <source>
        <strain evidence="2 3">Mt.St.Helens-9</strain>
    </source>
</reference>
<feature type="region of interest" description="Disordered" evidence="1">
    <location>
        <begin position="72"/>
        <end position="107"/>
    </location>
</feature>
<evidence type="ECO:0000313" key="2">
    <source>
        <dbReference type="EMBL" id="KTD64268.1"/>
    </source>
</evidence>
<dbReference type="RefSeq" id="WP_231950612.1">
    <property type="nucleotide sequence ID" value="NZ_CAAAII010000019.1"/>
</dbReference>
<name>A0A0W0Z544_LEGSP</name>
<accession>A0A0W0Z544</accession>